<reference evidence="7" key="2">
    <citation type="journal article" date="2021" name="Genome Biol. Evol.">
        <title>Developing a high-quality reference genome for a parasitic bivalve with doubly uniparental inheritance (Bivalvia: Unionida).</title>
        <authorList>
            <person name="Smith C.H."/>
        </authorList>
    </citation>
    <scope>NUCLEOTIDE SEQUENCE</scope>
    <source>
        <strain evidence="7">CHS0354</strain>
        <tissue evidence="7">Mantle</tissue>
    </source>
</reference>
<organism evidence="7 8">
    <name type="scientific">Potamilus streckersoni</name>
    <dbReference type="NCBI Taxonomy" id="2493646"/>
    <lineage>
        <taxon>Eukaryota</taxon>
        <taxon>Metazoa</taxon>
        <taxon>Spiralia</taxon>
        <taxon>Lophotrochozoa</taxon>
        <taxon>Mollusca</taxon>
        <taxon>Bivalvia</taxon>
        <taxon>Autobranchia</taxon>
        <taxon>Heteroconchia</taxon>
        <taxon>Palaeoheterodonta</taxon>
        <taxon>Unionida</taxon>
        <taxon>Unionoidea</taxon>
        <taxon>Unionidae</taxon>
        <taxon>Ambleminae</taxon>
        <taxon>Lampsilini</taxon>
        <taxon>Potamilus</taxon>
    </lineage>
</organism>
<dbReference type="GO" id="GO:0016787">
    <property type="term" value="F:hydrolase activity"/>
    <property type="evidence" value="ECO:0007669"/>
    <property type="project" value="UniProtKB-KW"/>
</dbReference>
<proteinExistence type="predicted"/>
<dbReference type="EMBL" id="JAEAOA010001427">
    <property type="protein sequence ID" value="KAK3582512.1"/>
    <property type="molecule type" value="Genomic_DNA"/>
</dbReference>
<dbReference type="InterPro" id="IPR051453">
    <property type="entry name" value="MBL_Glyoxalase_II"/>
</dbReference>
<keyword evidence="5" id="KW-1133">Transmembrane helix</keyword>
<keyword evidence="8" id="KW-1185">Reference proteome</keyword>
<keyword evidence="2" id="KW-0479">Metal-binding</keyword>
<dbReference type="AlphaFoldDB" id="A0AAE0VMQ0"/>
<evidence type="ECO:0000256" key="5">
    <source>
        <dbReference type="SAM" id="Phobius"/>
    </source>
</evidence>
<dbReference type="Pfam" id="PF00753">
    <property type="entry name" value="Lactamase_B"/>
    <property type="match status" value="1"/>
</dbReference>
<dbReference type="SUPFAM" id="SSF56281">
    <property type="entry name" value="Metallo-hydrolase/oxidoreductase"/>
    <property type="match status" value="1"/>
</dbReference>
<reference evidence="7" key="3">
    <citation type="submission" date="2023-05" db="EMBL/GenBank/DDBJ databases">
        <authorList>
            <person name="Smith C.H."/>
        </authorList>
    </citation>
    <scope>NUCLEOTIDE SEQUENCE</scope>
    <source>
        <strain evidence="7">CHS0354</strain>
        <tissue evidence="7">Mantle</tissue>
    </source>
</reference>
<dbReference type="PROSITE" id="PS51257">
    <property type="entry name" value="PROKAR_LIPOPROTEIN"/>
    <property type="match status" value="1"/>
</dbReference>
<dbReference type="Gene3D" id="3.60.15.10">
    <property type="entry name" value="Ribonuclease Z/Hydroxyacylglutathione hydrolase-like"/>
    <property type="match status" value="1"/>
</dbReference>
<keyword evidence="3" id="KW-0378">Hydrolase</keyword>
<evidence type="ECO:0000256" key="4">
    <source>
        <dbReference type="ARBA" id="ARBA00022833"/>
    </source>
</evidence>
<dbReference type="PANTHER" id="PTHR46233:SF3">
    <property type="entry name" value="HYDROXYACYLGLUTATHIONE HYDROLASE GLOC"/>
    <property type="match status" value="1"/>
</dbReference>
<keyword evidence="4" id="KW-0862">Zinc</keyword>
<comment type="caution">
    <text evidence="7">The sequence shown here is derived from an EMBL/GenBank/DDBJ whole genome shotgun (WGS) entry which is preliminary data.</text>
</comment>
<reference evidence="7" key="1">
    <citation type="journal article" date="2021" name="Genome Biol. Evol.">
        <title>A High-Quality Reference Genome for a Parasitic Bivalve with Doubly Uniparental Inheritance (Bivalvia: Unionida).</title>
        <authorList>
            <person name="Smith C.H."/>
        </authorList>
    </citation>
    <scope>NUCLEOTIDE SEQUENCE</scope>
    <source>
        <strain evidence="7">CHS0354</strain>
    </source>
</reference>
<dbReference type="CDD" id="cd06262">
    <property type="entry name" value="metallo-hydrolase-like_MBL-fold"/>
    <property type="match status" value="1"/>
</dbReference>
<feature type="transmembrane region" description="Helical" evidence="5">
    <location>
        <begin position="21"/>
        <end position="43"/>
    </location>
</feature>
<comment type="cofactor">
    <cofactor evidence="1">
        <name>Zn(2+)</name>
        <dbReference type="ChEBI" id="CHEBI:29105"/>
    </cofactor>
</comment>
<dbReference type="GO" id="GO:0046872">
    <property type="term" value="F:metal ion binding"/>
    <property type="evidence" value="ECO:0007669"/>
    <property type="project" value="UniProtKB-KW"/>
</dbReference>
<dbReference type="PANTHER" id="PTHR46233">
    <property type="entry name" value="HYDROXYACYLGLUTATHIONE HYDROLASE GLOC"/>
    <property type="match status" value="1"/>
</dbReference>
<evidence type="ECO:0000259" key="6">
    <source>
        <dbReference type="SMART" id="SM00849"/>
    </source>
</evidence>
<protein>
    <recommendedName>
        <fullName evidence="6">Metallo-beta-lactamase domain-containing protein</fullName>
    </recommendedName>
</protein>
<name>A0AAE0VMQ0_9BIVA</name>
<evidence type="ECO:0000313" key="8">
    <source>
        <dbReference type="Proteomes" id="UP001195483"/>
    </source>
</evidence>
<dbReference type="SMART" id="SM00849">
    <property type="entry name" value="Lactamase_B"/>
    <property type="match status" value="1"/>
</dbReference>
<sequence>MKEKKENNRKASRVTGSRQRPGIVAIVLLVLCACFLSCMYKQYPNNPLEKILKLDDPKNVQSEHDFFEMYQKEFFTPEEIQQLNEFGGDYSTNDVYEAIGEKREVGTTIVFQRMHDVYLDGYAYLQTGIKRIVAYIGYLGYEFKRVKFGRKLDFHLMKRIPYFRDPQRLQINVETDSGNVQSLFILVPYIYEITGVVDSMEVNADEPFQISVNTDGMVDIMIYNKSPIAGEDRINVISKSVDNAQIPVVFTKEDMDELQTGFAYVSISARNQLQFEKIETFVAEKKLTVKMILNTHGHCDHVADNAHLQRTFKAPILIHHADEWRIQQPLKEAFPIPFHVEPTKATTLLKERDFLTLSENIGLEVLETPGHSKGSVCFFERRKKLLFCGDVLFKESIGRYDFIDSDFDELMNSIQKLLLLGDNVKVFPGHGKPTTLGHERMHNPFLQTFRKK</sequence>
<gene>
    <name evidence="7" type="ORF">CHS0354_024061</name>
</gene>
<evidence type="ECO:0000256" key="1">
    <source>
        <dbReference type="ARBA" id="ARBA00001947"/>
    </source>
</evidence>
<evidence type="ECO:0000256" key="2">
    <source>
        <dbReference type="ARBA" id="ARBA00022723"/>
    </source>
</evidence>
<evidence type="ECO:0000313" key="7">
    <source>
        <dbReference type="EMBL" id="KAK3582512.1"/>
    </source>
</evidence>
<dbReference type="InterPro" id="IPR036866">
    <property type="entry name" value="RibonucZ/Hydroxyglut_hydro"/>
</dbReference>
<keyword evidence="5" id="KW-0812">Transmembrane</keyword>
<dbReference type="Proteomes" id="UP001195483">
    <property type="component" value="Unassembled WGS sequence"/>
</dbReference>
<accession>A0AAE0VMQ0</accession>
<dbReference type="InterPro" id="IPR001279">
    <property type="entry name" value="Metallo-B-lactamas"/>
</dbReference>
<feature type="domain" description="Metallo-beta-lactamase" evidence="6">
    <location>
        <begin position="187"/>
        <end position="430"/>
    </location>
</feature>
<evidence type="ECO:0000256" key="3">
    <source>
        <dbReference type="ARBA" id="ARBA00022801"/>
    </source>
</evidence>
<keyword evidence="5" id="KW-0472">Membrane</keyword>